<proteinExistence type="predicted"/>
<organism evidence="1 2">
    <name type="scientific">Neurospora intermedia</name>
    <dbReference type="NCBI Taxonomy" id="5142"/>
    <lineage>
        <taxon>Eukaryota</taxon>
        <taxon>Fungi</taxon>
        <taxon>Dikarya</taxon>
        <taxon>Ascomycota</taxon>
        <taxon>Pezizomycotina</taxon>
        <taxon>Sordariomycetes</taxon>
        <taxon>Sordariomycetidae</taxon>
        <taxon>Sordariales</taxon>
        <taxon>Sordariaceae</taxon>
        <taxon>Neurospora</taxon>
    </lineage>
</organism>
<comment type="caution">
    <text evidence="1">The sequence shown here is derived from an EMBL/GenBank/DDBJ whole genome shotgun (WGS) entry which is preliminary data.</text>
</comment>
<dbReference type="EMBL" id="JAVLET010000004">
    <property type="protein sequence ID" value="KAL0470167.1"/>
    <property type="molecule type" value="Genomic_DNA"/>
</dbReference>
<name>A0ABR3DBW8_NEUIN</name>
<protein>
    <submittedName>
        <fullName evidence="1">Uncharacterized protein</fullName>
    </submittedName>
</protein>
<gene>
    <name evidence="1" type="ORF">QR685DRAFT_543925</name>
</gene>
<dbReference type="Proteomes" id="UP001451303">
    <property type="component" value="Unassembled WGS sequence"/>
</dbReference>
<keyword evidence="2" id="KW-1185">Reference proteome</keyword>
<sequence>MAVSLFSSLKTPHAKYSAIAKLPTTKTAMWKRRRELPFMLGAWCLSPGLAGMPITTEATASKWASRKIEHMAIRYLHLSSRLSRDFPKGVALFHRTMSLSTFSHLVYTPKKLPPHIIPNIQSRRGSLIIYFTWNHPPERVRYVPLHTKLHLQSRLPLLPSIFETMHDLLAVEASSITKRKKGSIKGKWISKIMKNLLS</sequence>
<reference evidence="1 2" key="1">
    <citation type="submission" date="2023-09" db="EMBL/GenBank/DDBJ databases">
        <title>Multi-omics analysis of a traditional fermented food reveals byproduct-associated fungal strains for waste-to-food upcycling.</title>
        <authorList>
            <consortium name="Lawrence Berkeley National Laboratory"/>
            <person name="Rekdal V.M."/>
            <person name="Villalobos-Escobedo J.M."/>
            <person name="Rodriguez-Valeron N."/>
            <person name="Garcia M.O."/>
            <person name="Vasquez D.P."/>
            <person name="Damayanti I."/>
            <person name="Sorensen P.M."/>
            <person name="Baidoo E.E."/>
            <person name="De Carvalho A.C."/>
            <person name="Riley R."/>
            <person name="Lipzen A."/>
            <person name="He G."/>
            <person name="Yan M."/>
            <person name="Haridas S."/>
            <person name="Daum C."/>
            <person name="Yoshinaga Y."/>
            <person name="Ng V."/>
            <person name="Grigoriev I.V."/>
            <person name="Munk R."/>
            <person name="Nuraida L."/>
            <person name="Wijaya C.H."/>
            <person name="Morales P.-C."/>
            <person name="Keasling J.D."/>
        </authorList>
    </citation>
    <scope>NUCLEOTIDE SEQUENCE [LARGE SCALE GENOMIC DNA]</scope>
    <source>
        <strain evidence="1 2">FGSC 2613</strain>
    </source>
</reference>
<evidence type="ECO:0000313" key="2">
    <source>
        <dbReference type="Proteomes" id="UP001451303"/>
    </source>
</evidence>
<evidence type="ECO:0000313" key="1">
    <source>
        <dbReference type="EMBL" id="KAL0470167.1"/>
    </source>
</evidence>
<accession>A0ABR3DBW8</accession>